<keyword evidence="7" id="KW-1185">Reference proteome</keyword>
<dbReference type="PIRSF" id="PIRSF036625">
    <property type="entry name" value="GAF_ANTAR"/>
    <property type="match status" value="1"/>
</dbReference>
<dbReference type="RefSeq" id="WP_378260754.1">
    <property type="nucleotide sequence ID" value="NZ_JBHSIT010000010.1"/>
</dbReference>
<dbReference type="PROSITE" id="PS50921">
    <property type="entry name" value="ANTAR"/>
    <property type="match status" value="1"/>
</dbReference>
<feature type="domain" description="ANTAR" evidence="5">
    <location>
        <begin position="167"/>
        <end position="228"/>
    </location>
</feature>
<dbReference type="SUPFAM" id="SSF55781">
    <property type="entry name" value="GAF domain-like"/>
    <property type="match status" value="1"/>
</dbReference>
<evidence type="ECO:0000256" key="4">
    <source>
        <dbReference type="ARBA" id="ARBA00023163"/>
    </source>
</evidence>
<dbReference type="Pfam" id="PF03861">
    <property type="entry name" value="ANTAR"/>
    <property type="match status" value="1"/>
</dbReference>
<dbReference type="EMBL" id="JBHSIT010000010">
    <property type="protein sequence ID" value="MFC4911632.1"/>
    <property type="molecule type" value="Genomic_DNA"/>
</dbReference>
<keyword evidence="4" id="KW-0804">Transcription</keyword>
<gene>
    <name evidence="6" type="ORF">ACFPCY_30310</name>
</gene>
<dbReference type="SMART" id="SM01012">
    <property type="entry name" value="ANTAR"/>
    <property type="match status" value="1"/>
</dbReference>
<dbReference type="InterPro" id="IPR003018">
    <property type="entry name" value="GAF"/>
</dbReference>
<dbReference type="Gene3D" id="3.30.450.40">
    <property type="match status" value="1"/>
</dbReference>
<keyword evidence="3" id="KW-0805">Transcription regulation</keyword>
<evidence type="ECO:0000256" key="1">
    <source>
        <dbReference type="ARBA" id="ARBA00022679"/>
    </source>
</evidence>
<evidence type="ECO:0000256" key="2">
    <source>
        <dbReference type="ARBA" id="ARBA00022777"/>
    </source>
</evidence>
<sequence>MSREELLAQTFVELADTLTADFDVIAFLDNLARRVVELLDVSAVGLMLTDHEGRLHVTAASDEHARLVDLFQLQNEEGPCLDSFRTGRAVISLNLEADLDRWPRAGRAAVDNGFHAVAALPLRLRDQVIGAMNLLSAATGRPDAREIAIGQAFADVATIGILHQRALQEQHLLAEQLQTALNSRIIIEQAKGVLAALRGVDMEEAFALLRERARSGNRRLADVAAAVVRAAPDVADLLAPEQETR</sequence>
<keyword evidence="1" id="KW-0808">Transferase</keyword>
<dbReference type="InterPro" id="IPR005561">
    <property type="entry name" value="ANTAR"/>
</dbReference>
<dbReference type="InterPro" id="IPR012074">
    <property type="entry name" value="GAF_ANTAR"/>
</dbReference>
<dbReference type="InterPro" id="IPR029016">
    <property type="entry name" value="GAF-like_dom_sf"/>
</dbReference>
<dbReference type="InterPro" id="IPR011006">
    <property type="entry name" value="CheY-like_superfamily"/>
</dbReference>
<proteinExistence type="predicted"/>
<evidence type="ECO:0000259" key="5">
    <source>
        <dbReference type="PROSITE" id="PS50921"/>
    </source>
</evidence>
<dbReference type="Proteomes" id="UP001595872">
    <property type="component" value="Unassembled WGS sequence"/>
</dbReference>
<keyword evidence="2" id="KW-0418">Kinase</keyword>
<accession>A0ABV9U9I5</accession>
<dbReference type="Pfam" id="PF13185">
    <property type="entry name" value="GAF_2"/>
    <property type="match status" value="1"/>
</dbReference>
<dbReference type="Gene3D" id="1.10.10.10">
    <property type="entry name" value="Winged helix-like DNA-binding domain superfamily/Winged helix DNA-binding domain"/>
    <property type="match status" value="1"/>
</dbReference>
<comment type="caution">
    <text evidence="6">The sequence shown here is derived from an EMBL/GenBank/DDBJ whole genome shotgun (WGS) entry which is preliminary data.</text>
</comment>
<reference evidence="7" key="1">
    <citation type="journal article" date="2019" name="Int. J. Syst. Evol. Microbiol.">
        <title>The Global Catalogue of Microorganisms (GCM) 10K type strain sequencing project: providing services to taxonomists for standard genome sequencing and annotation.</title>
        <authorList>
            <consortium name="The Broad Institute Genomics Platform"/>
            <consortium name="The Broad Institute Genome Sequencing Center for Infectious Disease"/>
            <person name="Wu L."/>
            <person name="Ma J."/>
        </authorList>
    </citation>
    <scope>NUCLEOTIDE SEQUENCE [LARGE SCALE GENOMIC DNA]</scope>
    <source>
        <strain evidence="7">KLKA75</strain>
    </source>
</reference>
<dbReference type="SMART" id="SM00065">
    <property type="entry name" value="GAF"/>
    <property type="match status" value="1"/>
</dbReference>
<dbReference type="InterPro" id="IPR036388">
    <property type="entry name" value="WH-like_DNA-bd_sf"/>
</dbReference>
<dbReference type="SUPFAM" id="SSF52172">
    <property type="entry name" value="CheY-like"/>
    <property type="match status" value="1"/>
</dbReference>
<name>A0ABV9U9I5_9ACTN</name>
<organism evidence="6 7">
    <name type="scientific">Actinomadura gamaensis</name>
    <dbReference type="NCBI Taxonomy" id="1763541"/>
    <lineage>
        <taxon>Bacteria</taxon>
        <taxon>Bacillati</taxon>
        <taxon>Actinomycetota</taxon>
        <taxon>Actinomycetes</taxon>
        <taxon>Streptosporangiales</taxon>
        <taxon>Thermomonosporaceae</taxon>
        <taxon>Actinomadura</taxon>
    </lineage>
</organism>
<evidence type="ECO:0000313" key="6">
    <source>
        <dbReference type="EMBL" id="MFC4911632.1"/>
    </source>
</evidence>
<evidence type="ECO:0000313" key="7">
    <source>
        <dbReference type="Proteomes" id="UP001595872"/>
    </source>
</evidence>
<evidence type="ECO:0000256" key="3">
    <source>
        <dbReference type="ARBA" id="ARBA00023015"/>
    </source>
</evidence>
<protein>
    <submittedName>
        <fullName evidence="6">GAF and ANTAR domain-containing protein</fullName>
    </submittedName>
</protein>